<dbReference type="SMART" id="SM00239">
    <property type="entry name" value="C2"/>
    <property type="match status" value="2"/>
</dbReference>
<dbReference type="AlphaFoldDB" id="A0A8J2PLC1"/>
<accession>A0A8J2PLC1</accession>
<evidence type="ECO:0000313" key="5">
    <source>
        <dbReference type="Proteomes" id="UP000708208"/>
    </source>
</evidence>
<dbReference type="GO" id="GO:0010628">
    <property type="term" value="P:positive regulation of gene expression"/>
    <property type="evidence" value="ECO:0007669"/>
    <property type="project" value="TreeGrafter"/>
</dbReference>
<dbReference type="PROSITE" id="PS50004">
    <property type="entry name" value="C2"/>
    <property type="match status" value="1"/>
</dbReference>
<name>A0A8J2PLC1_9HEXA</name>
<feature type="compositionally biased region" description="Polar residues" evidence="1">
    <location>
        <begin position="282"/>
        <end position="309"/>
    </location>
</feature>
<organism evidence="4 5">
    <name type="scientific">Allacma fusca</name>
    <dbReference type="NCBI Taxonomy" id="39272"/>
    <lineage>
        <taxon>Eukaryota</taxon>
        <taxon>Metazoa</taxon>
        <taxon>Ecdysozoa</taxon>
        <taxon>Arthropoda</taxon>
        <taxon>Hexapoda</taxon>
        <taxon>Collembola</taxon>
        <taxon>Symphypleona</taxon>
        <taxon>Sminthuridae</taxon>
        <taxon>Allacma</taxon>
    </lineage>
</organism>
<keyword evidence="2" id="KW-0732">Signal</keyword>
<feature type="region of interest" description="Disordered" evidence="1">
    <location>
        <begin position="279"/>
        <end position="309"/>
    </location>
</feature>
<dbReference type="OrthoDB" id="1366754at2759"/>
<dbReference type="Pfam" id="PF00168">
    <property type="entry name" value="C2"/>
    <property type="match status" value="2"/>
</dbReference>
<comment type="caution">
    <text evidence="4">The sequence shown here is derived from an EMBL/GenBank/DDBJ whole genome shotgun (WGS) entry which is preliminary data.</text>
</comment>
<dbReference type="CDD" id="cd00030">
    <property type="entry name" value="C2"/>
    <property type="match status" value="2"/>
</dbReference>
<evidence type="ECO:0000256" key="1">
    <source>
        <dbReference type="SAM" id="MobiDB-lite"/>
    </source>
</evidence>
<dbReference type="PANTHER" id="PTHR47800">
    <property type="entry name" value="C2 DOMAIN-CONTAINING PROTEIN"/>
    <property type="match status" value="1"/>
</dbReference>
<feature type="signal peptide" evidence="2">
    <location>
        <begin position="1"/>
        <end position="19"/>
    </location>
</feature>
<reference evidence="4" key="1">
    <citation type="submission" date="2021-06" db="EMBL/GenBank/DDBJ databases">
        <authorList>
            <person name="Hodson N. C."/>
            <person name="Mongue J. A."/>
            <person name="Jaron S. K."/>
        </authorList>
    </citation>
    <scope>NUCLEOTIDE SEQUENCE</scope>
</reference>
<dbReference type="EMBL" id="CAJVCH010534464">
    <property type="protein sequence ID" value="CAG7824923.1"/>
    <property type="molecule type" value="Genomic_DNA"/>
</dbReference>
<protein>
    <recommendedName>
        <fullName evidence="3">C2 domain-containing protein</fullName>
    </recommendedName>
</protein>
<dbReference type="Proteomes" id="UP000708208">
    <property type="component" value="Unassembled WGS sequence"/>
</dbReference>
<sequence length="326" mass="36873">MKTLHLIIFSVLYFKGAFAAPLDTSNVTFALSAKSLPCKDQFTQPDAYVQIYSYIKSMGADNSQKQLQVVGSTPYILNDMNPDWSEVFNFMWTRGTGQTWLIKVFDHDHVSSNDLIGSAEVSVDRFLESEGNVKVNLSHGGSITIKRVLPIAFKLSARNLPHRDRYIGSNGISDPYAIISYQDLSDDTEKEIHQTGVLTDNENPTWSDTIEFNKYIPNARQTLHIRLFDRDLFSRDEFLGEAHIKADELTEQSGNVIFPLEKSEGGASIILRMPHRQKELPTETSTDLHLTSSQPIYTPTTPESASTSNEEYIHHYDNEIHDEIPK</sequence>
<evidence type="ECO:0000256" key="2">
    <source>
        <dbReference type="SAM" id="SignalP"/>
    </source>
</evidence>
<evidence type="ECO:0000259" key="3">
    <source>
        <dbReference type="PROSITE" id="PS50004"/>
    </source>
</evidence>
<proteinExistence type="predicted"/>
<dbReference type="PANTHER" id="PTHR47800:SF5">
    <property type="entry name" value="FER-1-LIKE PROTEIN 6"/>
    <property type="match status" value="1"/>
</dbReference>
<dbReference type="InterPro" id="IPR000008">
    <property type="entry name" value="C2_dom"/>
</dbReference>
<feature type="chain" id="PRO_5035292571" description="C2 domain-containing protein" evidence="2">
    <location>
        <begin position="20"/>
        <end position="326"/>
    </location>
</feature>
<gene>
    <name evidence="4" type="ORF">AFUS01_LOCUS35054</name>
</gene>
<evidence type="ECO:0000313" key="4">
    <source>
        <dbReference type="EMBL" id="CAG7824923.1"/>
    </source>
</evidence>
<feature type="domain" description="C2" evidence="3">
    <location>
        <begin position="129"/>
        <end position="260"/>
    </location>
</feature>
<keyword evidence="5" id="KW-1185">Reference proteome</keyword>